<dbReference type="EMBL" id="MUYU01000013">
    <property type="protein sequence ID" value="OOS23852.1"/>
    <property type="molecule type" value="Genomic_DNA"/>
</dbReference>
<gene>
    <name evidence="5" type="ORF">B0680_05870</name>
</gene>
<dbReference type="Proteomes" id="UP000189800">
    <property type="component" value="Unassembled WGS sequence"/>
</dbReference>
<feature type="region of interest" description="Disordered" evidence="3">
    <location>
        <begin position="240"/>
        <end position="263"/>
    </location>
</feature>
<organism evidence="5 6">
    <name type="scientific">Moraxella pluranimalium</name>
    <dbReference type="NCBI Taxonomy" id="470453"/>
    <lineage>
        <taxon>Bacteria</taxon>
        <taxon>Pseudomonadati</taxon>
        <taxon>Pseudomonadota</taxon>
        <taxon>Gammaproteobacteria</taxon>
        <taxon>Moraxellales</taxon>
        <taxon>Moraxellaceae</taxon>
        <taxon>Moraxella</taxon>
    </lineage>
</organism>
<keyword evidence="2" id="KW-0184">Conjugation</keyword>
<keyword evidence="6" id="KW-1185">Reference proteome</keyword>
<evidence type="ECO:0000256" key="1">
    <source>
        <dbReference type="ARBA" id="ARBA00010873"/>
    </source>
</evidence>
<sequence>MALSRFEVNSGAKGKGLPHYLYITGQGKYKEKDTEIIFVRSENMPSWAQDAGEFWDAGDEFERKNGSVYREHLLSLPRELTHQQNIELIDEWVEKHLQGYSYTYAYHETTARDGHIQPHCHLMFSERKNDGIERTKEQYFKRYNAKNPEKGGVKKLNTGKSHTERQQELLALRHDFGEHLKEHLIRHGYEKSAELVDMRNYIERGAEAPERQKPIWIINAEKEKMQAERAIHDITMHEISQQPNAPRPHEISKNRDDNFNFDR</sequence>
<comment type="caution">
    <text evidence="5">The sequence shown here is derived from an EMBL/GenBank/DDBJ whole genome shotgun (WGS) entry which is preliminary data.</text>
</comment>
<dbReference type="Gene3D" id="3.30.930.30">
    <property type="match status" value="1"/>
</dbReference>
<dbReference type="RefSeq" id="WP_078254172.1">
    <property type="nucleotide sequence ID" value="NZ_MUYU01000013.1"/>
</dbReference>
<dbReference type="STRING" id="470453.B0680_05870"/>
<dbReference type="OrthoDB" id="1634048at2"/>
<dbReference type="Pfam" id="PF03389">
    <property type="entry name" value="MobA_MobL"/>
    <property type="match status" value="1"/>
</dbReference>
<accession>A0A1T0CND4</accession>
<evidence type="ECO:0000313" key="6">
    <source>
        <dbReference type="Proteomes" id="UP000189800"/>
    </source>
</evidence>
<proteinExistence type="inferred from homology"/>
<dbReference type="AlphaFoldDB" id="A0A1T0CND4"/>
<dbReference type="InterPro" id="IPR005053">
    <property type="entry name" value="MobA_MobL"/>
</dbReference>
<feature type="compositionally biased region" description="Basic and acidic residues" evidence="3">
    <location>
        <begin position="247"/>
        <end position="263"/>
    </location>
</feature>
<feature type="domain" description="MobA/MobL protein" evidence="4">
    <location>
        <begin position="35"/>
        <end position="208"/>
    </location>
</feature>
<evidence type="ECO:0000256" key="3">
    <source>
        <dbReference type="SAM" id="MobiDB-lite"/>
    </source>
</evidence>
<reference evidence="5 6" key="1">
    <citation type="submission" date="2017-02" db="EMBL/GenBank/DDBJ databases">
        <title>Draft genome sequence of Moraxella pluranimalium CCUG 54913T type strain.</title>
        <authorList>
            <person name="Salva-Serra F."/>
            <person name="Engstrom-Jakobsson H."/>
            <person name="Thorell K."/>
            <person name="Jaen-Luchoro D."/>
            <person name="Gonzales-Siles L."/>
            <person name="Karlsson R."/>
            <person name="Yazdan S."/>
            <person name="Boulund F."/>
            <person name="Johnning A."/>
            <person name="Engstrand L."/>
            <person name="Kristiansson E."/>
            <person name="Moore E."/>
        </authorList>
    </citation>
    <scope>NUCLEOTIDE SEQUENCE [LARGE SCALE GENOMIC DNA]</scope>
    <source>
        <strain evidence="5 6">CCUG 54913</strain>
    </source>
</reference>
<evidence type="ECO:0000256" key="2">
    <source>
        <dbReference type="ARBA" id="ARBA00022971"/>
    </source>
</evidence>
<comment type="similarity">
    <text evidence="1">Belongs to the MobA/MobL family.</text>
</comment>
<evidence type="ECO:0000259" key="4">
    <source>
        <dbReference type="Pfam" id="PF03389"/>
    </source>
</evidence>
<protein>
    <recommendedName>
        <fullName evidence="4">MobA/MobL protein domain-containing protein</fullName>
    </recommendedName>
</protein>
<evidence type="ECO:0000313" key="5">
    <source>
        <dbReference type="EMBL" id="OOS23852.1"/>
    </source>
</evidence>
<name>A0A1T0CND4_9GAMM</name>